<keyword evidence="1" id="KW-0472">Membrane</keyword>
<evidence type="ECO:0000313" key="2">
    <source>
        <dbReference type="EMBL" id="SUB24871.1"/>
    </source>
</evidence>
<protein>
    <recommendedName>
        <fullName evidence="4">Transmembrane protein</fullName>
    </recommendedName>
</protein>
<reference evidence="2 3" key="1">
    <citation type="submission" date="2018-06" db="EMBL/GenBank/DDBJ databases">
        <authorList>
            <consortium name="Pathogen Informatics"/>
            <person name="Doyle S."/>
        </authorList>
    </citation>
    <scope>NUCLEOTIDE SEQUENCE [LARGE SCALE GENOMIC DNA]</scope>
    <source>
        <strain evidence="3">NCTC 11297</strain>
    </source>
</reference>
<feature type="transmembrane region" description="Helical" evidence="1">
    <location>
        <begin position="5"/>
        <end position="23"/>
    </location>
</feature>
<dbReference type="EMBL" id="UGSP01000001">
    <property type="protein sequence ID" value="SUB24871.1"/>
    <property type="molecule type" value="Genomic_DNA"/>
</dbReference>
<keyword evidence="1" id="KW-0812">Transmembrane</keyword>
<dbReference type="AlphaFoldDB" id="A0A379AU67"/>
<accession>A0A379AU67</accession>
<keyword evidence="3" id="KW-1185">Reference proteome</keyword>
<evidence type="ECO:0000256" key="1">
    <source>
        <dbReference type="SAM" id="Phobius"/>
    </source>
</evidence>
<feature type="transmembrane region" description="Helical" evidence="1">
    <location>
        <begin position="43"/>
        <end position="61"/>
    </location>
</feature>
<organism evidence="2 3">
    <name type="scientific">Avibacterium avium</name>
    <name type="common">Pasteurella avium</name>
    <dbReference type="NCBI Taxonomy" id="751"/>
    <lineage>
        <taxon>Bacteria</taxon>
        <taxon>Pseudomonadati</taxon>
        <taxon>Pseudomonadota</taxon>
        <taxon>Gammaproteobacteria</taxon>
        <taxon>Pasteurellales</taxon>
        <taxon>Pasteurellaceae</taxon>
        <taxon>Avibacterium</taxon>
    </lineage>
</organism>
<evidence type="ECO:0008006" key="4">
    <source>
        <dbReference type="Google" id="ProtNLM"/>
    </source>
</evidence>
<proteinExistence type="predicted"/>
<keyword evidence="1" id="KW-1133">Transmembrane helix</keyword>
<name>A0A379AU67_AVIAV</name>
<sequence>MLKLIISFVFFSIWFYLALLTIYFMQKGVNYFFTKEFILQYEIFYRIMPRAMLVSIIYIFLAKLSRFLGLVGEDKK</sequence>
<gene>
    <name evidence="2" type="ORF">NCTC11297_01939</name>
</gene>
<evidence type="ECO:0000313" key="3">
    <source>
        <dbReference type="Proteomes" id="UP000255098"/>
    </source>
</evidence>
<dbReference type="Proteomes" id="UP000255098">
    <property type="component" value="Unassembled WGS sequence"/>
</dbReference>